<evidence type="ECO:0000313" key="2">
    <source>
        <dbReference type="Proteomes" id="UP000316733"/>
    </source>
</evidence>
<accession>A0A4Y5JUP1</accession>
<proteinExistence type="predicted"/>
<reference evidence="2" key="1">
    <citation type="journal article" date="2020" name="bioRxiv">
        <title>Integrative omics analysis of Pseudomonas aeruginosa virus PA5oct highlights the molecular complexity of jumbo phages.</title>
        <authorList>
            <person name="Lood C."/>
            <person name="Danis-Wlodarczyk K."/>
            <person name="Blasdel B.G."/>
            <person name="Jang H.B."/>
            <person name="Vandenheuvel D."/>
            <person name="Briers Y."/>
            <person name="Noben J.-P."/>
            <person name="van Noort V."/>
            <person name="Drulis-Kawa Z."/>
            <person name="Lavigne R."/>
        </authorList>
    </citation>
    <scope>NUCLEOTIDE SEQUENCE [LARGE SCALE GENOMIC DNA]</scope>
</reference>
<gene>
    <name evidence="1" type="ORF">EST35_0446</name>
</gene>
<organism evidence="1 2">
    <name type="scientific">Pseudomonas phage vB_PaeM_PA5oct</name>
    <dbReference type="NCBI Taxonomy" id="2163605"/>
    <lineage>
        <taxon>Viruses</taxon>
        <taxon>Duplodnaviria</taxon>
        <taxon>Heunggongvirae</taxon>
        <taxon>Uroviricota</taxon>
        <taxon>Caudoviricetes</taxon>
        <taxon>Arenbergviridae</taxon>
        <taxon>Wroclawvirus</taxon>
        <taxon>Wroclawvirus PA5oct</taxon>
    </lineage>
</organism>
<keyword evidence="2" id="KW-1185">Reference proteome</keyword>
<name>A0A4Y5JUP1_9CAUD</name>
<evidence type="ECO:0000313" key="1">
    <source>
        <dbReference type="EMBL" id="QCG76314.1"/>
    </source>
</evidence>
<dbReference type="Proteomes" id="UP000316733">
    <property type="component" value="Segment"/>
</dbReference>
<dbReference type="EMBL" id="MK797984">
    <property type="protein sequence ID" value="QCG76314.1"/>
    <property type="molecule type" value="Genomic_DNA"/>
</dbReference>
<sequence>MKNLFPTGCIFNILVLSYHTYAIYIVCYSDCRVIALNSYYTYYIPLND</sequence>
<protein>
    <submittedName>
        <fullName evidence="1">Uncharacterized protein</fullName>
    </submittedName>
</protein>